<evidence type="ECO:0000313" key="1">
    <source>
        <dbReference type="EMBL" id="CRI33940.1"/>
    </source>
</evidence>
<protein>
    <submittedName>
        <fullName evidence="1">Uncharacterized protein</fullName>
    </submittedName>
</protein>
<sequence>MHHASNVGLPHINKKDLNNYPILVEQAMAFVDRLVKRIKLLEFVALKCRHHKALPVPLMYPRSAKKIIERLDLENMERYKKLLDAHN</sequence>
<gene>
    <name evidence="1" type="ORF">HHE01_16260</name>
</gene>
<organism evidence="1 2">
    <name type="scientific">Helicobacter heilmannii</name>
    <dbReference type="NCBI Taxonomy" id="35817"/>
    <lineage>
        <taxon>Bacteria</taxon>
        <taxon>Pseudomonadati</taxon>
        <taxon>Campylobacterota</taxon>
        <taxon>Epsilonproteobacteria</taxon>
        <taxon>Campylobacterales</taxon>
        <taxon>Helicobacteraceae</taxon>
        <taxon>Helicobacter</taxon>
    </lineage>
</organism>
<accession>A0A0K2XU24</accession>
<proteinExistence type="predicted"/>
<dbReference type="AlphaFoldDB" id="A0A0K2XU24"/>
<reference evidence="2" key="1">
    <citation type="submission" date="2014-12" db="EMBL/GenBank/DDBJ databases">
        <authorList>
            <person name="Smet A."/>
        </authorList>
    </citation>
    <scope>NUCLEOTIDE SEQUENCE [LARGE SCALE GENOMIC DNA]</scope>
</reference>
<dbReference type="Proteomes" id="UP000046090">
    <property type="component" value="Unassembled WGS sequence"/>
</dbReference>
<evidence type="ECO:0000313" key="2">
    <source>
        <dbReference type="Proteomes" id="UP000046090"/>
    </source>
</evidence>
<keyword evidence="2" id="KW-1185">Reference proteome</keyword>
<dbReference type="EMBL" id="CDMK01000001">
    <property type="protein sequence ID" value="CRI33940.1"/>
    <property type="molecule type" value="Genomic_DNA"/>
</dbReference>
<dbReference type="GeneID" id="76196575"/>
<dbReference type="RefSeq" id="WP_053825385.1">
    <property type="nucleotide sequence ID" value="NZ_AP026684.1"/>
</dbReference>
<name>A0A0K2XU24_HELHE</name>